<reference evidence="1 2" key="1">
    <citation type="submission" date="2019-03" db="EMBL/GenBank/DDBJ databases">
        <title>Single cell metagenomics reveals metabolic interactions within the superorganism composed of flagellate Streblomastix strix and complex community of Bacteroidetes bacteria on its surface.</title>
        <authorList>
            <person name="Treitli S.C."/>
            <person name="Kolisko M."/>
            <person name="Husnik F."/>
            <person name="Keeling P."/>
            <person name="Hampl V."/>
        </authorList>
    </citation>
    <scope>NUCLEOTIDE SEQUENCE [LARGE SCALE GENOMIC DNA]</scope>
    <source>
        <strain evidence="1">ST1C</strain>
    </source>
</reference>
<protein>
    <recommendedName>
        <fullName evidence="3">Reverse transcriptase domain-containing protein</fullName>
    </recommendedName>
</protein>
<dbReference type="Gene3D" id="3.30.70.270">
    <property type="match status" value="1"/>
</dbReference>
<accession>A0A5J4X4W6</accession>
<evidence type="ECO:0008006" key="3">
    <source>
        <dbReference type="Google" id="ProtNLM"/>
    </source>
</evidence>
<comment type="caution">
    <text evidence="1">The sequence shown here is derived from an EMBL/GenBank/DDBJ whole genome shotgun (WGS) entry which is preliminary data.</text>
</comment>
<gene>
    <name evidence="1" type="ORF">EZS28_002780</name>
</gene>
<organism evidence="1 2">
    <name type="scientific">Streblomastix strix</name>
    <dbReference type="NCBI Taxonomy" id="222440"/>
    <lineage>
        <taxon>Eukaryota</taxon>
        <taxon>Metamonada</taxon>
        <taxon>Preaxostyla</taxon>
        <taxon>Oxymonadida</taxon>
        <taxon>Streblomastigidae</taxon>
        <taxon>Streblomastix</taxon>
    </lineage>
</organism>
<evidence type="ECO:0000313" key="1">
    <source>
        <dbReference type="EMBL" id="KAA6401695.1"/>
    </source>
</evidence>
<proteinExistence type="predicted"/>
<dbReference type="OrthoDB" id="6769077at2759"/>
<dbReference type="Gene3D" id="3.10.10.10">
    <property type="entry name" value="HIV Type 1 Reverse Transcriptase, subunit A, domain 1"/>
    <property type="match status" value="1"/>
</dbReference>
<name>A0A5J4X4W6_9EUKA</name>
<evidence type="ECO:0000313" key="2">
    <source>
        <dbReference type="Proteomes" id="UP000324800"/>
    </source>
</evidence>
<dbReference type="Proteomes" id="UP000324800">
    <property type="component" value="Unassembled WGS sequence"/>
</dbReference>
<dbReference type="InterPro" id="IPR043502">
    <property type="entry name" value="DNA/RNA_pol_sf"/>
</dbReference>
<dbReference type="AlphaFoldDB" id="A0A5J4X4W6"/>
<dbReference type="EMBL" id="SNRW01000348">
    <property type="protein sequence ID" value="KAA6401695.1"/>
    <property type="molecule type" value="Genomic_DNA"/>
</dbReference>
<dbReference type="SUPFAM" id="SSF56672">
    <property type="entry name" value="DNA/RNA polymerases"/>
    <property type="match status" value="1"/>
</dbReference>
<sequence>MTNDYATTMDMHQAFHHIRVAEKMRSCLCFSFNDHSYSYKVILFGVSMAQRTLIKCLQPQISNAWKRYSSKTYVNVEDIRILIWNPIIQQHEMLQLVKTLQEFGWVIAKNMSQINSSAGSRVREQAVQQEINDLVNEFIQKEGNCKAITTSDGTGKEKVTRKNN</sequence>
<dbReference type="InterPro" id="IPR043128">
    <property type="entry name" value="Rev_trsase/Diguanyl_cyclase"/>
</dbReference>